<keyword evidence="10" id="KW-1185">Reference proteome</keyword>
<dbReference type="GO" id="GO:0006261">
    <property type="term" value="P:DNA-templated DNA replication"/>
    <property type="evidence" value="ECO:0007669"/>
    <property type="project" value="InterPro"/>
</dbReference>
<comment type="caution">
    <text evidence="9">The sequence shown here is derived from an EMBL/GenBank/DDBJ whole genome shotgun (WGS) entry which is preliminary data.</text>
</comment>
<evidence type="ECO:0000256" key="1">
    <source>
        <dbReference type="ARBA" id="ARBA00004123"/>
    </source>
</evidence>
<proteinExistence type="inferred from homology"/>
<evidence type="ECO:0000313" key="9">
    <source>
        <dbReference type="EMBL" id="CAJ0566674.1"/>
    </source>
</evidence>
<dbReference type="PANTHER" id="PTHR12708:SF0">
    <property type="entry name" value="DNA POLYMERASE EPSILON SUBUNIT 2"/>
    <property type="match status" value="1"/>
</dbReference>
<feature type="domain" description="DNA polymerase alpha/delta/epsilon subunit B" evidence="7">
    <location>
        <begin position="275"/>
        <end position="476"/>
    </location>
</feature>
<keyword evidence="3" id="KW-0235">DNA replication</keyword>
<evidence type="ECO:0000259" key="7">
    <source>
        <dbReference type="Pfam" id="PF04042"/>
    </source>
</evidence>
<comment type="subcellular location">
    <subcellularLocation>
        <location evidence="1">Nucleus</location>
    </subcellularLocation>
</comment>
<comment type="similarity">
    <text evidence="2">Belongs to the DNA polymerase epsilon subunit B family.</text>
</comment>
<dbReference type="GO" id="GO:0042276">
    <property type="term" value="P:error-prone translesion synthesis"/>
    <property type="evidence" value="ECO:0007669"/>
    <property type="project" value="TreeGrafter"/>
</dbReference>
<dbReference type="Pfam" id="PF12213">
    <property type="entry name" value="Dpoe2NT"/>
    <property type="match status" value="1"/>
</dbReference>
<reference evidence="9" key="1">
    <citation type="submission" date="2023-06" db="EMBL/GenBank/DDBJ databases">
        <authorList>
            <person name="Delattre M."/>
        </authorList>
    </citation>
    <scope>NUCLEOTIDE SEQUENCE</scope>
    <source>
        <strain evidence="9">AF72</strain>
    </source>
</reference>
<dbReference type="Gene3D" id="3.60.21.60">
    <property type="match status" value="1"/>
</dbReference>
<dbReference type="InterPro" id="IPR024639">
    <property type="entry name" value="DNA_pol_e_bsu_N"/>
</dbReference>
<dbReference type="Pfam" id="PF04042">
    <property type="entry name" value="DNA_pol_E_B"/>
    <property type="match status" value="1"/>
</dbReference>
<evidence type="ECO:0000256" key="6">
    <source>
        <dbReference type="ARBA" id="ARBA00032930"/>
    </source>
</evidence>
<dbReference type="GO" id="GO:0003677">
    <property type="term" value="F:DNA binding"/>
    <property type="evidence" value="ECO:0007669"/>
    <property type="project" value="UniProtKB-KW"/>
</dbReference>
<keyword evidence="4" id="KW-0238">DNA-binding</keyword>
<dbReference type="AlphaFoldDB" id="A0AA36CCV4"/>
<dbReference type="Gene3D" id="1.10.8.60">
    <property type="match status" value="1"/>
</dbReference>
<evidence type="ECO:0000256" key="5">
    <source>
        <dbReference type="ARBA" id="ARBA00023242"/>
    </source>
</evidence>
<evidence type="ECO:0000256" key="2">
    <source>
        <dbReference type="ARBA" id="ARBA00009560"/>
    </source>
</evidence>
<evidence type="ECO:0000256" key="4">
    <source>
        <dbReference type="ARBA" id="ARBA00023125"/>
    </source>
</evidence>
<name>A0AA36CCV4_9BILA</name>
<dbReference type="InterPro" id="IPR007185">
    <property type="entry name" value="DNA_pol_a/d/e_bsu"/>
</dbReference>
<dbReference type="InterPro" id="IPR016266">
    <property type="entry name" value="POLE2"/>
</dbReference>
<keyword evidence="5" id="KW-0539">Nucleus</keyword>
<protein>
    <recommendedName>
        <fullName evidence="6">DNA polymerase II subunit 2</fullName>
    </recommendedName>
</protein>
<sequence length="648" mass="73606">MGDEIERRLVRKSLNDALRVNAMMMKKDAQDYTIAKLIRVDAPARRKWLESIFDVARRQSLKENLLSLADMENIMSQVVTTRSDRAAALFKAYDVPDFIDIEYSTATKIMQKPERRGQDSGDVRRMTDAYVQRFLFVQQRISRLTAFAGIKFQKIEDLLSISHPVEHTVVLAMLTQQKADTWHLEDLTGTVQVEFAPDCAYHEGLFSEGCVMIFEGTYQSLLFTATSVGLVPAERAEETRKAYGNANWFAGDEKLCFRSSNKLRVMAQYHGKEYIIALSDFHLDNPKVLTAFRKILDGYRYQPPIAYILCGNFSSQCRQPQTMEVLHRGFRHLASVLEEFEADHAETHFIFVPGPDDPPTQCVTPRLSLPSELCEEYLQRWPKCQFVGNPARVQLANSEIVVYREDVIEKLCRHAVNVPATEQELAKAAVQTVLSQAHLCPVPIHVSPVIWNLDHALRMPALPDTLIIADKFQPFHESSKECNVVNPGPFWATPHSFMLIRPYQREVEHSELGQLITEPNDFSQTMHASSNSTQNAGVSPWPRRPAKMQRLVMVVICSALFAQIAQANLSIGRLVLLNGPRRAERSLTRNQMGIPEVAKRAQPQQSEDWPICSTSMERIATLRAQLSRLEVELAAELEAARRCSLHQF</sequence>
<dbReference type="PANTHER" id="PTHR12708">
    <property type="entry name" value="DNA POLYMERASE EPSILON SUBUNIT B"/>
    <property type="match status" value="1"/>
</dbReference>
<feature type="non-terminal residue" evidence="9">
    <location>
        <position position="648"/>
    </location>
</feature>
<dbReference type="Proteomes" id="UP001177023">
    <property type="component" value="Unassembled WGS sequence"/>
</dbReference>
<evidence type="ECO:0000313" key="10">
    <source>
        <dbReference type="Proteomes" id="UP001177023"/>
    </source>
</evidence>
<evidence type="ECO:0000259" key="8">
    <source>
        <dbReference type="Pfam" id="PF12213"/>
    </source>
</evidence>
<dbReference type="GO" id="GO:0008622">
    <property type="term" value="C:epsilon DNA polymerase complex"/>
    <property type="evidence" value="ECO:0007669"/>
    <property type="project" value="InterPro"/>
</dbReference>
<organism evidence="9 10">
    <name type="scientific">Mesorhabditis spiculigera</name>
    <dbReference type="NCBI Taxonomy" id="96644"/>
    <lineage>
        <taxon>Eukaryota</taxon>
        <taxon>Metazoa</taxon>
        <taxon>Ecdysozoa</taxon>
        <taxon>Nematoda</taxon>
        <taxon>Chromadorea</taxon>
        <taxon>Rhabditida</taxon>
        <taxon>Rhabditina</taxon>
        <taxon>Rhabditomorpha</taxon>
        <taxon>Rhabditoidea</taxon>
        <taxon>Rhabditidae</taxon>
        <taxon>Mesorhabditinae</taxon>
        <taxon>Mesorhabditis</taxon>
    </lineage>
</organism>
<dbReference type="EMBL" id="CATQJA010001295">
    <property type="protein sequence ID" value="CAJ0566674.1"/>
    <property type="molecule type" value="Genomic_DNA"/>
</dbReference>
<gene>
    <name evidence="9" type="ORF">MSPICULIGERA_LOCUS5264</name>
</gene>
<feature type="domain" description="DNA polymerase epsilon subunit B N-terminal" evidence="8">
    <location>
        <begin position="9"/>
        <end position="74"/>
    </location>
</feature>
<evidence type="ECO:0000256" key="3">
    <source>
        <dbReference type="ARBA" id="ARBA00022705"/>
    </source>
</evidence>
<accession>A0AA36CCV4</accession>